<protein>
    <submittedName>
        <fullName evidence="2">Uncharacterized protein</fullName>
    </submittedName>
</protein>
<evidence type="ECO:0000256" key="1">
    <source>
        <dbReference type="SAM" id="MobiDB-lite"/>
    </source>
</evidence>
<proteinExistence type="predicted"/>
<dbReference type="AlphaFoldDB" id="A0ABD3HT21"/>
<dbReference type="Proteomes" id="UP001633002">
    <property type="component" value="Unassembled WGS sequence"/>
</dbReference>
<gene>
    <name evidence="2" type="ORF">R1sor_006130</name>
</gene>
<reference evidence="2 3" key="1">
    <citation type="submission" date="2024-09" db="EMBL/GenBank/DDBJ databases">
        <title>Chromosome-scale assembly of Riccia sorocarpa.</title>
        <authorList>
            <person name="Paukszto L."/>
        </authorList>
    </citation>
    <scope>NUCLEOTIDE SEQUENCE [LARGE SCALE GENOMIC DNA]</scope>
    <source>
        <strain evidence="2">LP-2024</strain>
        <tissue evidence="2">Aerial parts of the thallus</tissue>
    </source>
</reference>
<sequence>MEDRSVSFNDRILRGFEAAKESLLWNNVSPRQLSRSTAPRSVSRGAEATCAGKQDNSQMRTFDDDINTVALSLQIQDPMDKEKSPVLDMTNFPALQGFGSGQLGQGSQKEVQGKADDNDFTPVRSVGRGKSMELERQRTPRSNNPYSGLLNLAEDQADTEIDSKGKTEHESQQEERRHELGTAAHEVGGIDSPRTPRVHDSKGEDNTSEDMEEGEIPSTPKEDRKEGDMGLPENLRYQAGPITCQMG</sequence>
<dbReference type="EMBL" id="JBJQOH010000003">
    <property type="protein sequence ID" value="KAL3692479.1"/>
    <property type="molecule type" value="Genomic_DNA"/>
</dbReference>
<evidence type="ECO:0000313" key="3">
    <source>
        <dbReference type="Proteomes" id="UP001633002"/>
    </source>
</evidence>
<feature type="region of interest" description="Disordered" evidence="1">
    <location>
        <begin position="31"/>
        <end position="56"/>
    </location>
</feature>
<evidence type="ECO:0000313" key="2">
    <source>
        <dbReference type="EMBL" id="KAL3692479.1"/>
    </source>
</evidence>
<feature type="compositionally biased region" description="Basic and acidic residues" evidence="1">
    <location>
        <begin position="161"/>
        <end position="180"/>
    </location>
</feature>
<keyword evidence="3" id="KW-1185">Reference proteome</keyword>
<feature type="region of interest" description="Disordered" evidence="1">
    <location>
        <begin position="97"/>
        <end position="247"/>
    </location>
</feature>
<feature type="compositionally biased region" description="Polar residues" evidence="1">
    <location>
        <begin position="31"/>
        <end position="40"/>
    </location>
</feature>
<organism evidence="2 3">
    <name type="scientific">Riccia sorocarpa</name>
    <dbReference type="NCBI Taxonomy" id="122646"/>
    <lineage>
        <taxon>Eukaryota</taxon>
        <taxon>Viridiplantae</taxon>
        <taxon>Streptophyta</taxon>
        <taxon>Embryophyta</taxon>
        <taxon>Marchantiophyta</taxon>
        <taxon>Marchantiopsida</taxon>
        <taxon>Marchantiidae</taxon>
        <taxon>Marchantiales</taxon>
        <taxon>Ricciaceae</taxon>
        <taxon>Riccia</taxon>
    </lineage>
</organism>
<accession>A0ABD3HT21</accession>
<feature type="compositionally biased region" description="Acidic residues" evidence="1">
    <location>
        <begin position="206"/>
        <end position="215"/>
    </location>
</feature>
<name>A0ABD3HT21_9MARC</name>
<comment type="caution">
    <text evidence="2">The sequence shown here is derived from an EMBL/GenBank/DDBJ whole genome shotgun (WGS) entry which is preliminary data.</text>
</comment>